<dbReference type="CDD" id="cd00051">
    <property type="entry name" value="EFh"/>
    <property type="match status" value="1"/>
</dbReference>
<dbReference type="GO" id="GO:0005509">
    <property type="term" value="F:calcium ion binding"/>
    <property type="evidence" value="ECO:0007669"/>
    <property type="project" value="InterPro"/>
</dbReference>
<evidence type="ECO:0000259" key="5">
    <source>
        <dbReference type="PROSITE" id="PS50222"/>
    </source>
</evidence>
<proteinExistence type="predicted"/>
<keyword evidence="1" id="KW-0479">Metal-binding</keyword>
<evidence type="ECO:0000256" key="4">
    <source>
        <dbReference type="SAM" id="MobiDB-lite"/>
    </source>
</evidence>
<evidence type="ECO:0000313" key="6">
    <source>
        <dbReference type="EMBL" id="CDW79671.1"/>
    </source>
</evidence>
<evidence type="ECO:0000313" key="7">
    <source>
        <dbReference type="Proteomes" id="UP000039865"/>
    </source>
</evidence>
<dbReference type="InterPro" id="IPR011992">
    <property type="entry name" value="EF-hand-dom_pair"/>
</dbReference>
<keyword evidence="3" id="KW-0106">Calcium</keyword>
<dbReference type="InterPro" id="IPR051581">
    <property type="entry name" value="Ca-bind"/>
</dbReference>
<dbReference type="PROSITE" id="PS00018">
    <property type="entry name" value="EF_HAND_1"/>
    <property type="match status" value="1"/>
</dbReference>
<evidence type="ECO:0000256" key="1">
    <source>
        <dbReference type="ARBA" id="ARBA00022723"/>
    </source>
</evidence>
<dbReference type="PANTHER" id="PTHR34524">
    <property type="entry name" value="CALCYPHOSIN"/>
    <property type="match status" value="1"/>
</dbReference>
<name>A0A078ACS8_STYLE</name>
<feature type="compositionally biased region" description="Polar residues" evidence="4">
    <location>
        <begin position="215"/>
        <end position="237"/>
    </location>
</feature>
<keyword evidence="7" id="KW-1185">Reference proteome</keyword>
<sequence length="486" mass="57698">MDIKKFNYLDWESVFGFLKYYAGTLKSDQPTKRKINSIFRRLDVNADQKLAFNEFAEAIKPIDVYFTDVDDINLRQVSPRKYSQAELAEFKRQLRQEHREHKSAERSKPLRTFKSILSSKDVRAIKELQSPIKRQQNDIMIHKNEQEDQDYSPIRKINQDQPMKIDDLSTVKKFQEKKTSDIMQGAQSTQKIHYYNFNNENSTQKNIRFSSGIKNNQETPIKESPSAQSIRQQQLDQNNEKSSEKQSISAHKQSQFSIDSYSPEKFAQDSHQIGNIHNSLKLIEHEKDLLFSKAQDFNILDAFRAFDIDNKGYISQVELISGLLEMKIEHSQSELNTFFKYYDSEGQKKIRFADFSRAFLPSDKDKSLQILKRDPLNVKVIKRPTLMFLKNTFLQYIVVWRILLRQMWEIDNYKKRYAQANCFDVEKPFFDMDKNRLGKISKDNLKQYMIQKQDEQRYSDQDIDMIFNYFNRRELPQVSFDDVRVT</sequence>
<feature type="domain" description="EF-hand" evidence="5">
    <location>
        <begin position="294"/>
        <end position="329"/>
    </location>
</feature>
<dbReference type="PROSITE" id="PS50222">
    <property type="entry name" value="EF_HAND_2"/>
    <property type="match status" value="3"/>
</dbReference>
<dbReference type="Pfam" id="PF13499">
    <property type="entry name" value="EF-hand_7"/>
    <property type="match status" value="1"/>
</dbReference>
<feature type="region of interest" description="Disordered" evidence="4">
    <location>
        <begin position="215"/>
        <end position="254"/>
    </location>
</feature>
<dbReference type="InParanoid" id="A0A078ACS8"/>
<dbReference type="Gene3D" id="1.10.238.10">
    <property type="entry name" value="EF-hand"/>
    <property type="match status" value="2"/>
</dbReference>
<dbReference type="SMART" id="SM00054">
    <property type="entry name" value="EFh"/>
    <property type="match status" value="4"/>
</dbReference>
<feature type="domain" description="EF-hand" evidence="5">
    <location>
        <begin position="30"/>
        <end position="65"/>
    </location>
</feature>
<reference evidence="6 7" key="1">
    <citation type="submission" date="2014-06" db="EMBL/GenBank/DDBJ databases">
        <authorList>
            <person name="Swart Estienne"/>
        </authorList>
    </citation>
    <scope>NUCLEOTIDE SEQUENCE [LARGE SCALE GENOMIC DNA]</scope>
    <source>
        <strain evidence="6 7">130c</strain>
    </source>
</reference>
<protein>
    <submittedName>
        <fullName evidence="6">Ef hand family protein</fullName>
    </submittedName>
</protein>
<accession>A0A078ACS8</accession>
<dbReference type="Proteomes" id="UP000039865">
    <property type="component" value="Unassembled WGS sequence"/>
</dbReference>
<organism evidence="6 7">
    <name type="scientific">Stylonychia lemnae</name>
    <name type="common">Ciliate</name>
    <dbReference type="NCBI Taxonomy" id="5949"/>
    <lineage>
        <taxon>Eukaryota</taxon>
        <taxon>Sar</taxon>
        <taxon>Alveolata</taxon>
        <taxon>Ciliophora</taxon>
        <taxon>Intramacronucleata</taxon>
        <taxon>Spirotrichea</taxon>
        <taxon>Stichotrichia</taxon>
        <taxon>Sporadotrichida</taxon>
        <taxon>Oxytrichidae</taxon>
        <taxon>Stylonychinae</taxon>
        <taxon>Stylonychia</taxon>
    </lineage>
</organism>
<evidence type="ECO:0000256" key="3">
    <source>
        <dbReference type="ARBA" id="ARBA00022837"/>
    </source>
</evidence>
<evidence type="ECO:0000256" key="2">
    <source>
        <dbReference type="ARBA" id="ARBA00022737"/>
    </source>
</evidence>
<feature type="compositionally biased region" description="Polar residues" evidence="4">
    <location>
        <begin position="245"/>
        <end position="254"/>
    </location>
</feature>
<keyword evidence="2" id="KW-0677">Repeat</keyword>
<dbReference type="PANTHER" id="PTHR34524:SF6">
    <property type="entry name" value="CALCYPHOSINE LIKE"/>
    <property type="match status" value="1"/>
</dbReference>
<gene>
    <name evidence="6" type="primary">Contig13105.g13971</name>
    <name evidence="6" type="ORF">STYLEM_8662</name>
</gene>
<dbReference type="InterPro" id="IPR018247">
    <property type="entry name" value="EF_Hand_1_Ca_BS"/>
</dbReference>
<dbReference type="EMBL" id="CCKQ01008231">
    <property type="protein sequence ID" value="CDW79671.1"/>
    <property type="molecule type" value="Genomic_DNA"/>
</dbReference>
<feature type="domain" description="EF-hand" evidence="5">
    <location>
        <begin position="420"/>
        <end position="455"/>
    </location>
</feature>
<dbReference type="SUPFAM" id="SSF47473">
    <property type="entry name" value="EF-hand"/>
    <property type="match status" value="2"/>
</dbReference>
<dbReference type="AlphaFoldDB" id="A0A078ACS8"/>
<dbReference type="InterPro" id="IPR002048">
    <property type="entry name" value="EF_hand_dom"/>
</dbReference>